<keyword evidence="2" id="KW-1133">Transmembrane helix</keyword>
<feature type="region of interest" description="Disordered" evidence="1">
    <location>
        <begin position="1"/>
        <end position="34"/>
    </location>
</feature>
<dbReference type="AlphaFoldDB" id="M0B3K1"/>
<protein>
    <recommendedName>
        <fullName evidence="5">Glycosyl hydrolase</fullName>
    </recommendedName>
</protein>
<dbReference type="PATRIC" id="fig|1227491.4.peg.2235"/>
<dbReference type="SUPFAM" id="SSF110296">
    <property type="entry name" value="Oligoxyloglucan reducing end-specific cellobiohydrolase"/>
    <property type="match status" value="1"/>
</dbReference>
<organism evidence="3 4">
    <name type="scientific">Natrialba aegyptia DSM 13077</name>
    <dbReference type="NCBI Taxonomy" id="1227491"/>
    <lineage>
        <taxon>Archaea</taxon>
        <taxon>Methanobacteriati</taxon>
        <taxon>Methanobacteriota</taxon>
        <taxon>Stenosarchaea group</taxon>
        <taxon>Halobacteria</taxon>
        <taxon>Halobacteriales</taxon>
        <taxon>Natrialbaceae</taxon>
        <taxon>Natrialba</taxon>
    </lineage>
</organism>
<feature type="compositionally biased region" description="Low complexity" evidence="1">
    <location>
        <begin position="115"/>
        <end position="125"/>
    </location>
</feature>
<dbReference type="Proteomes" id="UP000011591">
    <property type="component" value="Unassembled WGS sequence"/>
</dbReference>
<evidence type="ECO:0000256" key="1">
    <source>
        <dbReference type="SAM" id="MobiDB-lite"/>
    </source>
</evidence>
<comment type="caution">
    <text evidence="3">The sequence shown here is derived from an EMBL/GenBank/DDBJ whole genome shotgun (WGS) entry which is preliminary data.</text>
</comment>
<dbReference type="InterPro" id="IPR011045">
    <property type="entry name" value="N2O_reductase_N"/>
</dbReference>
<keyword evidence="2" id="KW-0472">Membrane</keyword>
<keyword evidence="4" id="KW-1185">Reference proteome</keyword>
<feature type="region of interest" description="Disordered" evidence="1">
    <location>
        <begin position="100"/>
        <end position="199"/>
    </location>
</feature>
<feature type="compositionally biased region" description="Polar residues" evidence="1">
    <location>
        <begin position="10"/>
        <end position="30"/>
    </location>
</feature>
<evidence type="ECO:0000313" key="3">
    <source>
        <dbReference type="EMBL" id="ELZ05112.1"/>
    </source>
</evidence>
<accession>M0B3K1</accession>
<dbReference type="InterPro" id="IPR015943">
    <property type="entry name" value="WD40/YVTN_repeat-like_dom_sf"/>
</dbReference>
<reference evidence="3 4" key="1">
    <citation type="journal article" date="2014" name="PLoS Genet.">
        <title>Phylogenetically driven sequencing of extremely halophilic archaea reveals strategies for static and dynamic osmo-response.</title>
        <authorList>
            <person name="Becker E.A."/>
            <person name="Seitzer P.M."/>
            <person name="Tritt A."/>
            <person name="Larsen D."/>
            <person name="Krusor M."/>
            <person name="Yao A.I."/>
            <person name="Wu D."/>
            <person name="Madern D."/>
            <person name="Eisen J.A."/>
            <person name="Darling A.E."/>
            <person name="Facciotti M.T."/>
        </authorList>
    </citation>
    <scope>NUCLEOTIDE SEQUENCE [LARGE SCALE GENOMIC DNA]</scope>
    <source>
        <strain evidence="3 4">DSM 13077</strain>
    </source>
</reference>
<keyword evidence="2" id="KW-0812">Transmembrane</keyword>
<feature type="transmembrane region" description="Helical" evidence="2">
    <location>
        <begin position="72"/>
        <end position="92"/>
    </location>
</feature>
<dbReference type="EMBL" id="AOIP01000029">
    <property type="protein sequence ID" value="ELZ05112.1"/>
    <property type="molecule type" value="Genomic_DNA"/>
</dbReference>
<gene>
    <name evidence="3" type="ORF">C480_10894</name>
</gene>
<proteinExistence type="predicted"/>
<evidence type="ECO:0008006" key="5">
    <source>
        <dbReference type="Google" id="ProtNLM"/>
    </source>
</evidence>
<evidence type="ECO:0000256" key="2">
    <source>
        <dbReference type="SAM" id="Phobius"/>
    </source>
</evidence>
<name>M0B3K1_9EURY</name>
<sequence>MAPQIERESAANTDRSNQQTANDMSATEPHSGSEHDADGFVDFVRAYTKTWVHALAAAALTAFGTLTVVNRWFAALALAAYLVPLVVLYARWRRTGGELGMGPGAADQSASRSVAQSMDDQQPQSQEDEPAAVSASVNENVSDAATAPDTDETASDSTPHEPAVDAGTAPDEEQSTADVPRSRPDRDVEWTTADAPTEAPLSDVAITDAGHSYAVGDGGVVLASSNAGDWRTVLEDGPAAAGNDLAGVAATDDGDAVWIAGDSGTVARIDTATDRHTDYTAPTGITDNWLGIAVGGDAGTETILLSNGSGELLCGRYRRDPTGTDNATSGPGELAWDEPLTPGSGSSLSGVDLADDAMGYCCDTNNGVFETTDGGTSFSRIGLDDAAGTFTDIVAATPASPSPVPVLVSADDGVVHRYDGATWTPERVTDTAVTGLAVGGERLLACTDDGAVFERQLNSTEFSSATGIADSLRAVAVGPPRAVAVGSDGAIVERQH</sequence>
<evidence type="ECO:0000313" key="4">
    <source>
        <dbReference type="Proteomes" id="UP000011591"/>
    </source>
</evidence>
<dbReference type="Gene3D" id="2.130.10.10">
    <property type="entry name" value="YVTN repeat-like/Quinoprotein amine dehydrogenase"/>
    <property type="match status" value="1"/>
</dbReference>
<feature type="compositionally biased region" description="Basic and acidic residues" evidence="1">
    <location>
        <begin position="180"/>
        <end position="189"/>
    </location>
</feature>
<dbReference type="SUPFAM" id="SSF50974">
    <property type="entry name" value="Nitrous oxide reductase, N-terminal domain"/>
    <property type="match status" value="1"/>
</dbReference>
<feature type="region of interest" description="Disordered" evidence="1">
    <location>
        <begin position="322"/>
        <end position="349"/>
    </location>
</feature>